<dbReference type="STRING" id="237610.BJP27_09785"/>
<keyword evidence="9" id="KW-1185">Reference proteome</keyword>
<dbReference type="EMBL" id="CP013987">
    <property type="protein sequence ID" value="ALZ86003.1"/>
    <property type="molecule type" value="Genomic_DNA"/>
</dbReference>
<gene>
    <name evidence="3" type="ORF">A4V15_19545</name>
    <name evidence="1" type="ORF">APT59_18015</name>
    <name evidence="4" type="ORF">BVL52_07435</name>
    <name evidence="2" type="ORF">CE139_23535</name>
    <name evidence="5" type="ORF">SAMN05216279_105217</name>
</gene>
<dbReference type="EMBL" id="FMWB01000005">
    <property type="protein sequence ID" value="SCZ35238.1"/>
    <property type="molecule type" value="Genomic_DNA"/>
</dbReference>
<dbReference type="eggNOG" id="ENOG5033AB9">
    <property type="taxonomic scope" value="Bacteria"/>
</dbReference>
<proteinExistence type="predicted"/>
<dbReference type="Proteomes" id="UP000078356">
    <property type="component" value="Unassembled WGS sequence"/>
</dbReference>
<reference evidence="3 7" key="2">
    <citation type="submission" date="2016-04" db="EMBL/GenBank/DDBJ databases">
        <title>Draft Genome Sequences of Staphylococcus capitis Strain H36, S. capitis Strain H65, S. cohnii Strain H62, S. hominis Strain H69, Mycobacterium iranicum Strain H39, Plantibacter sp. Strain H53, Pseudomonas oryzihabitans Strain H72, and Microbacterium sp. Strain H83, isolated from residential settings.</title>
        <authorList>
            <person name="Lymperopoulou D."/>
            <person name="Adams R.I."/>
            <person name="Lindow S."/>
            <person name="Coil D.A."/>
            <person name="Jospin G."/>
            <person name="Eisen J.A."/>
        </authorList>
    </citation>
    <scope>NUCLEOTIDE SEQUENCE [LARGE SCALE GENOMIC DNA]</scope>
    <source>
        <strain evidence="3 7">H72</strain>
    </source>
</reference>
<reference evidence="8" key="3">
    <citation type="submission" date="2016-10" db="EMBL/GenBank/DDBJ databases">
        <authorList>
            <person name="de Groot N.N."/>
        </authorList>
    </citation>
    <scope>NUCLEOTIDE SEQUENCE [LARGE SCALE GENOMIC DNA]</scope>
    <source>
        <strain evidence="8">DSM 15758</strain>
    </source>
</reference>
<accession>A0A0D7FHL7</accession>
<reference evidence="5" key="4">
    <citation type="submission" date="2016-10" db="EMBL/GenBank/DDBJ databases">
        <authorList>
            <person name="Varghese N."/>
            <person name="Submissions S."/>
        </authorList>
    </citation>
    <scope>NUCLEOTIDE SEQUENCE</scope>
    <source>
        <strain evidence="5">DSM 15758</strain>
    </source>
</reference>
<evidence type="ECO:0000313" key="6">
    <source>
        <dbReference type="Proteomes" id="UP000064137"/>
    </source>
</evidence>
<dbReference type="GeneID" id="57560611"/>
<dbReference type="Proteomes" id="UP000250579">
    <property type="component" value="Chromosome"/>
</dbReference>
<dbReference type="KEGG" id="por:APT59_18015"/>
<evidence type="ECO:0000313" key="3">
    <source>
        <dbReference type="EMBL" id="OAN28796.1"/>
    </source>
</evidence>
<evidence type="ECO:0000313" key="10">
    <source>
        <dbReference type="Proteomes" id="UP000250579"/>
    </source>
</evidence>
<dbReference type="EMBL" id="CP022198">
    <property type="protein sequence ID" value="AXA68647.1"/>
    <property type="molecule type" value="Genomic_DNA"/>
</dbReference>
<organism evidence="3 7">
    <name type="scientific">Pseudomonas oryzihabitans</name>
    <dbReference type="NCBI Taxonomy" id="47885"/>
    <lineage>
        <taxon>Bacteria</taxon>
        <taxon>Pseudomonadati</taxon>
        <taxon>Pseudomonadota</taxon>
        <taxon>Gammaproteobacteria</taxon>
        <taxon>Pseudomonadales</taxon>
        <taxon>Pseudomonadaceae</taxon>
        <taxon>Pseudomonas</taxon>
    </lineage>
</organism>
<dbReference type="Proteomes" id="UP000183046">
    <property type="component" value="Unassembled WGS sequence"/>
</dbReference>
<dbReference type="OrthoDB" id="6914861at2"/>
<accession>A0A1G5NE74</accession>
<evidence type="ECO:0000313" key="7">
    <source>
        <dbReference type="Proteomes" id="UP000078356"/>
    </source>
</evidence>
<dbReference type="RefSeq" id="WP_007160783.1">
    <property type="nucleotide sequence ID" value="NZ_CP013987.1"/>
</dbReference>
<dbReference type="PATRIC" id="fig|47885.6.peg.3996"/>
<evidence type="ECO:0000313" key="5">
    <source>
        <dbReference type="EMBL" id="SCZ35238.1"/>
    </source>
</evidence>
<dbReference type="Proteomes" id="UP000189310">
    <property type="component" value="Unassembled WGS sequence"/>
</dbReference>
<evidence type="ECO:0000313" key="2">
    <source>
        <dbReference type="EMBL" id="AXA68647.1"/>
    </source>
</evidence>
<dbReference type="AlphaFoldDB" id="A0A0D7FHL7"/>
<dbReference type="Proteomes" id="UP000064137">
    <property type="component" value="Chromosome"/>
</dbReference>
<protein>
    <submittedName>
        <fullName evidence="3">Uncharacterized protein</fullName>
    </submittedName>
</protein>
<reference evidence="4 9" key="5">
    <citation type="submission" date="2017-01" db="EMBL/GenBank/DDBJ databases">
        <title>Pseudomonas psychrotolerans genome sequencing and assembly.</title>
        <authorList>
            <person name="Vyas B."/>
            <person name="Mayilraj S."/>
        </authorList>
    </citation>
    <scope>NUCLEOTIDE SEQUENCE [LARGE SCALE GENOMIC DNA]</scope>
    <source>
        <strain evidence="4 9">SDS18</strain>
    </source>
</reference>
<evidence type="ECO:0000313" key="8">
    <source>
        <dbReference type="Proteomes" id="UP000183046"/>
    </source>
</evidence>
<dbReference type="Pfam" id="PF24876">
    <property type="entry name" value="PA4575"/>
    <property type="match status" value="1"/>
</dbReference>
<evidence type="ECO:0000313" key="1">
    <source>
        <dbReference type="EMBL" id="ALZ86003.1"/>
    </source>
</evidence>
<dbReference type="EMBL" id="LWCR01000019">
    <property type="protein sequence ID" value="OAN28796.1"/>
    <property type="molecule type" value="Genomic_DNA"/>
</dbReference>
<name>A0A0D7FHL7_9PSED</name>
<evidence type="ECO:0000313" key="9">
    <source>
        <dbReference type="Proteomes" id="UP000189310"/>
    </source>
</evidence>
<dbReference type="EMBL" id="MTLN01000003">
    <property type="protein sequence ID" value="ONN72163.1"/>
    <property type="molecule type" value="Genomic_DNA"/>
</dbReference>
<reference evidence="1 6" key="1">
    <citation type="submission" date="2016-01" db="EMBL/GenBank/DDBJ databases">
        <title>Annotation of Pseudomonas oryzihabitans USDA-ARS-USMARC-56511.</title>
        <authorList>
            <person name="Harhay G.P."/>
            <person name="Harhay D.M."/>
            <person name="Smith T.P.L."/>
            <person name="Bono J.L."/>
            <person name="Heaton M.P."/>
            <person name="Clawson M.L."/>
            <person name="Chitko-Mckown C.G."/>
            <person name="Capik S.F."/>
            <person name="DeDonder K.D."/>
            <person name="Apley M.D."/>
            <person name="Lubbers B.V."/>
            <person name="White B.J."/>
            <person name="Larson R.L."/>
        </authorList>
    </citation>
    <scope>NUCLEOTIDE SEQUENCE [LARGE SCALE GENOMIC DNA]</scope>
    <source>
        <strain evidence="1 6">USDA-ARS-USMARC-56511</strain>
    </source>
</reference>
<dbReference type="STRING" id="47885.APT59_18015"/>
<evidence type="ECO:0000313" key="4">
    <source>
        <dbReference type="EMBL" id="ONN72163.1"/>
    </source>
</evidence>
<reference evidence="2 10" key="6">
    <citation type="submission" date="2017-06" db="EMBL/GenBank/DDBJ databases">
        <title>Evolution towards high GC content and high-temperature stress adaptation in endophytic Pseudomonas oryzihabitans impacted its plant-growth promoting traits.</title>
        <authorList>
            <person name="Nascimento F.X."/>
        </authorList>
    </citation>
    <scope>NUCLEOTIDE SEQUENCE [LARGE SCALE GENOMIC DNA]</scope>
    <source>
        <strain evidence="2 10">MS8</strain>
    </source>
</reference>
<dbReference type="InterPro" id="IPR056903">
    <property type="entry name" value="PA4575-like"/>
</dbReference>
<sequence length="113" mass="12533">MSRTITLIRPCLGLVTRIECEIKPLGQEQGLWTLLCAAGLNGQQPTAIKAQGPFHGPKAAEGVMTAIAENLVEQGYIQVEETQIWRLHMQSELRKMNGERAHQQVRFQVGPDA</sequence>